<dbReference type="AlphaFoldDB" id="A0A1W1CJG3"/>
<evidence type="ECO:0000313" key="1">
    <source>
        <dbReference type="EMBL" id="SFV65847.1"/>
    </source>
</evidence>
<dbReference type="EMBL" id="FPHI01000027">
    <property type="protein sequence ID" value="SFV65847.1"/>
    <property type="molecule type" value="Genomic_DNA"/>
</dbReference>
<protein>
    <submittedName>
        <fullName evidence="1">Uncharacterized protein</fullName>
    </submittedName>
</protein>
<name>A0A1W1CJG3_9ZZZZ</name>
<sequence>MKFIIDLIEDVREQIGNHEEYMVMAGLLKEDTEDSSKLIYAGEAPLNLAVLNDEKKQFVFKIDGSERKVTIGALIPPLLMLDMDAMMYELRMDVNAQYMDMEIVGFGKNDEEKRYILFIKV</sequence>
<gene>
    <name evidence="1" type="ORF">MNB_SV-3-322</name>
</gene>
<proteinExistence type="predicted"/>
<reference evidence="1" key="1">
    <citation type="submission" date="2016-10" db="EMBL/GenBank/DDBJ databases">
        <authorList>
            <person name="de Groot N.N."/>
        </authorList>
    </citation>
    <scope>NUCLEOTIDE SEQUENCE</scope>
</reference>
<accession>A0A1W1CJG3</accession>
<organism evidence="1">
    <name type="scientific">hydrothermal vent metagenome</name>
    <dbReference type="NCBI Taxonomy" id="652676"/>
    <lineage>
        <taxon>unclassified sequences</taxon>
        <taxon>metagenomes</taxon>
        <taxon>ecological metagenomes</taxon>
    </lineage>
</organism>